<feature type="domain" description="N-acetyltransferase" evidence="17">
    <location>
        <begin position="2"/>
        <end position="166"/>
    </location>
</feature>
<evidence type="ECO:0000256" key="16">
    <source>
        <dbReference type="ARBA" id="ARBA00048890"/>
    </source>
</evidence>
<evidence type="ECO:0000313" key="18">
    <source>
        <dbReference type="EMBL" id="VDM49633.1"/>
    </source>
</evidence>
<dbReference type="InterPro" id="IPR016181">
    <property type="entry name" value="Acyl_CoA_acyltransferase"/>
</dbReference>
<keyword evidence="2" id="KW-0012">Acyltransferase</keyword>
<comment type="catalytic activity">
    <reaction evidence="14">
        <text>N-terminal L-methionyl-L-asparaginyl-[protein] + acetyl-CoA = N-terminal N(alpha)-acetyl-L-methionyl-L-asparaginyl-[protein] + CoA + H(+)</text>
        <dbReference type="Rhea" id="RHEA:50484"/>
        <dbReference type="Rhea" id="RHEA-COMP:12694"/>
        <dbReference type="Rhea" id="RHEA-COMP:12695"/>
        <dbReference type="ChEBI" id="CHEBI:15378"/>
        <dbReference type="ChEBI" id="CHEBI:57287"/>
        <dbReference type="ChEBI" id="CHEBI:57288"/>
        <dbReference type="ChEBI" id="CHEBI:133356"/>
        <dbReference type="ChEBI" id="CHEBI:133358"/>
        <dbReference type="EC" id="2.3.1.254"/>
    </reaction>
</comment>
<evidence type="ECO:0000256" key="15">
    <source>
        <dbReference type="ARBA" id="ARBA00048177"/>
    </source>
</evidence>
<evidence type="ECO:0000256" key="7">
    <source>
        <dbReference type="ARBA" id="ARBA00041220"/>
    </source>
</evidence>
<evidence type="ECO:0000256" key="5">
    <source>
        <dbReference type="ARBA" id="ARBA00039120"/>
    </source>
</evidence>
<reference evidence="20" key="1">
    <citation type="submission" date="2016-06" db="UniProtKB">
        <authorList>
            <consortium name="WormBaseParasite"/>
        </authorList>
    </citation>
    <scope>IDENTIFICATION</scope>
</reference>
<accession>A0A183VC42</accession>
<dbReference type="PANTHER" id="PTHR45910:SF1">
    <property type="entry name" value="N-ALPHA-ACETYLTRANSFERASE 20"/>
    <property type="match status" value="1"/>
</dbReference>
<comment type="subunit">
    <text evidence="4">Component of the N-terminal acetyltransferase B (NatB) complex which is composed of NAA20 and NAA25.</text>
</comment>
<evidence type="ECO:0000256" key="14">
    <source>
        <dbReference type="ARBA" id="ARBA00047402"/>
    </source>
</evidence>
<comment type="catalytic activity">
    <reaction evidence="15">
        <text>N-terminal L-methionyl-L-glutaminyl-[protein] + acetyl-CoA = N-terminal N(alpha)-acetyl-L-methionyl-L-glutaminyl-[protein] + CoA + H(+)</text>
        <dbReference type="Rhea" id="RHEA:50492"/>
        <dbReference type="Rhea" id="RHEA-COMP:12698"/>
        <dbReference type="Rhea" id="RHEA-COMP:12699"/>
        <dbReference type="ChEBI" id="CHEBI:15378"/>
        <dbReference type="ChEBI" id="CHEBI:57287"/>
        <dbReference type="ChEBI" id="CHEBI:57288"/>
        <dbReference type="ChEBI" id="CHEBI:133361"/>
        <dbReference type="ChEBI" id="CHEBI:133362"/>
        <dbReference type="EC" id="2.3.1.254"/>
    </reaction>
</comment>
<evidence type="ECO:0000256" key="8">
    <source>
        <dbReference type="ARBA" id="ARBA00042295"/>
    </source>
</evidence>
<dbReference type="GO" id="GO:0031416">
    <property type="term" value="C:NatB complex"/>
    <property type="evidence" value="ECO:0007669"/>
    <property type="project" value="TreeGrafter"/>
</dbReference>
<evidence type="ECO:0000313" key="20">
    <source>
        <dbReference type="WBParaSite" id="TCNE_0001831601-mRNA-1"/>
    </source>
</evidence>
<protein>
    <recommendedName>
        <fullName evidence="6">N-alpha-acetyltransferase 20</fullName>
        <ecNumber evidence="5">2.3.1.254</ecNumber>
    </recommendedName>
    <alternativeName>
        <fullName evidence="10">Methionine N-acetyltransferase</fullName>
    </alternativeName>
    <alternativeName>
        <fullName evidence="7">N-acetyltransferase 5</fullName>
    </alternativeName>
    <alternativeName>
        <fullName evidence="11">N-terminal acetyltransferase B complex catalytic subunit NAA20</fullName>
    </alternativeName>
    <alternativeName>
        <fullName evidence="9">N-terminal acetyltransferase B complex catalytic subunit NAT5</fullName>
    </alternativeName>
    <alternativeName>
        <fullName evidence="8">NatB catalytic subunit</fullName>
    </alternativeName>
</protein>
<comment type="catalytic activity">
    <reaction evidence="13">
        <text>N-terminal L-methionyl-L-aspartyl-[protein] + acetyl-CoA = N-terminal N(alpha)-acetyl-L-methionyl-L-aspartyl-[protein] + CoA + H(+)</text>
        <dbReference type="Rhea" id="RHEA:50480"/>
        <dbReference type="Rhea" id="RHEA-COMP:12692"/>
        <dbReference type="Rhea" id="RHEA-COMP:12693"/>
        <dbReference type="ChEBI" id="CHEBI:15378"/>
        <dbReference type="ChEBI" id="CHEBI:57287"/>
        <dbReference type="ChEBI" id="CHEBI:57288"/>
        <dbReference type="ChEBI" id="CHEBI:133045"/>
        <dbReference type="ChEBI" id="CHEBI:133063"/>
        <dbReference type="EC" id="2.3.1.254"/>
    </reaction>
</comment>
<dbReference type="InterPro" id="IPR051646">
    <property type="entry name" value="NatB_acetyltransferase_subunit"/>
</dbReference>
<dbReference type="AlphaFoldDB" id="A0A183VC42"/>
<dbReference type="PANTHER" id="PTHR45910">
    <property type="entry name" value="N-ALPHA-ACETYLTRANSFERASE 20"/>
    <property type="match status" value="1"/>
</dbReference>
<evidence type="ECO:0000256" key="13">
    <source>
        <dbReference type="ARBA" id="ARBA00047385"/>
    </source>
</evidence>
<evidence type="ECO:0000256" key="11">
    <source>
        <dbReference type="ARBA" id="ARBA00042743"/>
    </source>
</evidence>
<dbReference type="EMBL" id="UYWY01025377">
    <property type="protein sequence ID" value="VDM49633.1"/>
    <property type="molecule type" value="Genomic_DNA"/>
</dbReference>
<dbReference type="CDD" id="cd04301">
    <property type="entry name" value="NAT_SF"/>
    <property type="match status" value="1"/>
</dbReference>
<name>A0A183VC42_TOXCA</name>
<dbReference type="Gene3D" id="3.40.630.30">
    <property type="match status" value="1"/>
</dbReference>
<keyword evidence="19" id="KW-1185">Reference proteome</keyword>
<reference evidence="18 19" key="2">
    <citation type="submission" date="2018-11" db="EMBL/GenBank/DDBJ databases">
        <authorList>
            <consortium name="Pathogen Informatics"/>
        </authorList>
    </citation>
    <scope>NUCLEOTIDE SEQUENCE [LARGE SCALE GENOMIC DNA]</scope>
</reference>
<proteinExistence type="inferred from homology"/>
<dbReference type="Proteomes" id="UP000050794">
    <property type="component" value="Unassembled WGS sequence"/>
</dbReference>
<evidence type="ECO:0000256" key="12">
    <source>
        <dbReference type="ARBA" id="ARBA00046112"/>
    </source>
</evidence>
<evidence type="ECO:0000313" key="19">
    <source>
        <dbReference type="Proteomes" id="UP000050794"/>
    </source>
</evidence>
<gene>
    <name evidence="18" type="ORF">TCNE_LOCUS18312</name>
</gene>
<dbReference type="WBParaSite" id="TCNE_0001831601-mRNA-1">
    <property type="protein sequence ID" value="TCNE_0001831601-mRNA-1"/>
    <property type="gene ID" value="TCNE_0001831601"/>
</dbReference>
<comment type="similarity">
    <text evidence="3">Belongs to the acetyltransferase family. ARD1 subfamily.</text>
</comment>
<evidence type="ECO:0000256" key="10">
    <source>
        <dbReference type="ARBA" id="ARBA00042723"/>
    </source>
</evidence>
<evidence type="ECO:0000256" key="2">
    <source>
        <dbReference type="ARBA" id="ARBA00023315"/>
    </source>
</evidence>
<evidence type="ECO:0000256" key="4">
    <source>
        <dbReference type="ARBA" id="ARBA00038748"/>
    </source>
</evidence>
<evidence type="ECO:0000256" key="9">
    <source>
        <dbReference type="ARBA" id="ARBA00042702"/>
    </source>
</evidence>
<comment type="catalytic activity">
    <reaction evidence="16">
        <text>N-terminal L-methionyl-L-glutamyl-[protein] + acetyl-CoA = N-terminal N(alpha)-acetyl-L-methionyl-L-glutamyl-[protein] + CoA + H(+)</text>
        <dbReference type="Rhea" id="RHEA:50488"/>
        <dbReference type="Rhea" id="RHEA-COMP:12696"/>
        <dbReference type="Rhea" id="RHEA-COMP:12697"/>
        <dbReference type="ChEBI" id="CHEBI:15378"/>
        <dbReference type="ChEBI" id="CHEBI:57287"/>
        <dbReference type="ChEBI" id="CHEBI:57288"/>
        <dbReference type="ChEBI" id="CHEBI:133359"/>
        <dbReference type="ChEBI" id="CHEBI:133360"/>
        <dbReference type="EC" id="2.3.1.254"/>
    </reaction>
</comment>
<dbReference type="GO" id="GO:0120518">
    <property type="term" value="F:protein N-terminal-methionine acetyltransferase activity"/>
    <property type="evidence" value="ECO:0007669"/>
    <property type="project" value="UniProtKB-EC"/>
</dbReference>
<organism evidence="19 20">
    <name type="scientific">Toxocara canis</name>
    <name type="common">Canine roundworm</name>
    <dbReference type="NCBI Taxonomy" id="6265"/>
    <lineage>
        <taxon>Eukaryota</taxon>
        <taxon>Metazoa</taxon>
        <taxon>Ecdysozoa</taxon>
        <taxon>Nematoda</taxon>
        <taxon>Chromadorea</taxon>
        <taxon>Rhabditida</taxon>
        <taxon>Spirurina</taxon>
        <taxon>Ascaridomorpha</taxon>
        <taxon>Ascaridoidea</taxon>
        <taxon>Toxocaridae</taxon>
        <taxon>Toxocara</taxon>
    </lineage>
</organism>
<dbReference type="InterPro" id="IPR000182">
    <property type="entry name" value="GNAT_dom"/>
</dbReference>
<dbReference type="EC" id="2.3.1.254" evidence="5"/>
<evidence type="ECO:0000256" key="1">
    <source>
        <dbReference type="ARBA" id="ARBA00022679"/>
    </source>
</evidence>
<dbReference type="SUPFAM" id="SSF55729">
    <property type="entry name" value="Acyl-CoA N-acyltransferases (Nat)"/>
    <property type="match status" value="1"/>
</dbReference>
<sequence>MTTIRPFDVFDLFRFNNVNLDPLTETYGFNFYLQYLINHPEYFQVCQHPNGEIMGYGVVVDVCLMSFCYLVMGKAEGERENWHGHVTAVTVAPAYRRLRLAARMMQTLEHISEMKKCYFVDLFVRVSNAVAISMYTALGYVVYRRIIDYYSGENEEDAFDMRKALSRDVEKKSMIPIKQPVTCDEIDLRD</sequence>
<dbReference type="Pfam" id="PF00583">
    <property type="entry name" value="Acetyltransf_1"/>
    <property type="match status" value="1"/>
</dbReference>
<evidence type="ECO:0000256" key="3">
    <source>
        <dbReference type="ARBA" id="ARBA00025786"/>
    </source>
</evidence>
<evidence type="ECO:0000259" key="17">
    <source>
        <dbReference type="PROSITE" id="PS51186"/>
    </source>
</evidence>
<dbReference type="PROSITE" id="PS51186">
    <property type="entry name" value="GNAT"/>
    <property type="match status" value="1"/>
</dbReference>
<comment type="function">
    <text evidence="12">Catalytic subunit of the NatB complex which catalyzes acetylation of the N-terminal methionine residues of peptides beginning with Met-Asp, Met-Glu, Met-Asn and Met-Gln. Proteins with cell cycle functions are overrepresented in the pool of NatB substrates. Required for maintaining the structure and function of actomyosin fibers and for proper cellular migration.</text>
</comment>
<keyword evidence="1" id="KW-0808">Transferase</keyword>
<evidence type="ECO:0000256" key="6">
    <source>
        <dbReference type="ARBA" id="ARBA00039529"/>
    </source>
</evidence>